<reference evidence="1" key="1">
    <citation type="journal article" date="2021" name="New Phytol.">
        <title>Evolutionary innovations through gain and loss of genes in the ectomycorrhizal Boletales.</title>
        <authorList>
            <person name="Wu G."/>
            <person name="Miyauchi S."/>
            <person name="Morin E."/>
            <person name="Kuo A."/>
            <person name="Drula E."/>
            <person name="Varga T."/>
            <person name="Kohler A."/>
            <person name="Feng B."/>
            <person name="Cao Y."/>
            <person name="Lipzen A."/>
            <person name="Daum C."/>
            <person name="Hundley H."/>
            <person name="Pangilinan J."/>
            <person name="Johnson J."/>
            <person name="Barry K."/>
            <person name="LaButti K."/>
            <person name="Ng V."/>
            <person name="Ahrendt S."/>
            <person name="Min B."/>
            <person name="Choi I.G."/>
            <person name="Park H."/>
            <person name="Plett J.M."/>
            <person name="Magnuson J."/>
            <person name="Spatafora J.W."/>
            <person name="Nagy L.G."/>
            <person name="Henrissat B."/>
            <person name="Grigoriev I.V."/>
            <person name="Yang Z.L."/>
            <person name="Xu J."/>
            <person name="Martin F.M."/>
        </authorList>
    </citation>
    <scope>NUCLEOTIDE SEQUENCE</scope>
    <source>
        <strain evidence="1">KUC20120723A-06</strain>
    </source>
</reference>
<sequence length="339" mass="37492">MDSDIGILYSYQSMNYLLMALVVVVMYDHGKWNFSCISPSLPTGSYITVLTFSQEVDRIWSCRWSLATILYIVARYSGAVFVFAIASAYLRLNWTRTGAQSITTAISWSSTVFTIAMQAILIMWAYALCNRSKKVLVCLLVCFFCQTVVVIAFCGMECNNFINWNHVVSVGAPIGSVAQGEDTDLSALGPLVMIGFELIFDVVLLVIAVLAFVKHALQARRWSISPLMKVLIADQVLYFLCYVVRQAAITPTLVANFAPARSVLLARATAATNALMIIAGPRMVVNLRVQEVRTREGTFQEELSAIQFSTRDMLAQSIVEEYPESGVEQAPDLGLQVLS</sequence>
<accession>A0ACB8BWP5</accession>
<evidence type="ECO:0000313" key="2">
    <source>
        <dbReference type="Proteomes" id="UP000790709"/>
    </source>
</evidence>
<protein>
    <submittedName>
        <fullName evidence="1">Uncharacterized protein</fullName>
    </submittedName>
</protein>
<dbReference type="Proteomes" id="UP000790709">
    <property type="component" value="Unassembled WGS sequence"/>
</dbReference>
<keyword evidence="2" id="KW-1185">Reference proteome</keyword>
<organism evidence="1 2">
    <name type="scientific">Leucogyrophana mollusca</name>
    <dbReference type="NCBI Taxonomy" id="85980"/>
    <lineage>
        <taxon>Eukaryota</taxon>
        <taxon>Fungi</taxon>
        <taxon>Dikarya</taxon>
        <taxon>Basidiomycota</taxon>
        <taxon>Agaricomycotina</taxon>
        <taxon>Agaricomycetes</taxon>
        <taxon>Agaricomycetidae</taxon>
        <taxon>Boletales</taxon>
        <taxon>Boletales incertae sedis</taxon>
        <taxon>Leucogyrophana</taxon>
    </lineage>
</organism>
<name>A0ACB8BWP5_9AGAM</name>
<proteinExistence type="predicted"/>
<comment type="caution">
    <text evidence="1">The sequence shown here is derived from an EMBL/GenBank/DDBJ whole genome shotgun (WGS) entry which is preliminary data.</text>
</comment>
<gene>
    <name evidence="1" type="ORF">BV22DRAFT_1029287</name>
</gene>
<dbReference type="EMBL" id="MU266339">
    <property type="protein sequence ID" value="KAH7929658.1"/>
    <property type="molecule type" value="Genomic_DNA"/>
</dbReference>
<evidence type="ECO:0000313" key="1">
    <source>
        <dbReference type="EMBL" id="KAH7929658.1"/>
    </source>
</evidence>